<dbReference type="Pfam" id="PF13545">
    <property type="entry name" value="HTH_Crp_2"/>
    <property type="match status" value="1"/>
</dbReference>
<dbReference type="PANTHER" id="PTHR24567:SF74">
    <property type="entry name" value="HTH-TYPE TRANSCRIPTIONAL REGULATOR ARCR"/>
    <property type="match status" value="1"/>
</dbReference>
<dbReference type="InterPro" id="IPR018490">
    <property type="entry name" value="cNMP-bd_dom_sf"/>
</dbReference>
<dbReference type="InterPro" id="IPR014710">
    <property type="entry name" value="RmlC-like_jellyroll"/>
</dbReference>
<gene>
    <name evidence="5" type="ORF">I2488_14580</name>
</gene>
<evidence type="ECO:0000259" key="4">
    <source>
        <dbReference type="PROSITE" id="PS50042"/>
    </source>
</evidence>
<dbReference type="Proteomes" id="UP000600799">
    <property type="component" value="Unassembled WGS sequence"/>
</dbReference>
<keyword evidence="1" id="KW-0805">Transcription regulation</keyword>
<dbReference type="SUPFAM" id="SSF46785">
    <property type="entry name" value="Winged helix' DNA-binding domain"/>
    <property type="match status" value="1"/>
</dbReference>
<dbReference type="SUPFAM" id="SSF51206">
    <property type="entry name" value="cAMP-binding domain-like"/>
    <property type="match status" value="1"/>
</dbReference>
<keyword evidence="6" id="KW-1185">Reference proteome</keyword>
<evidence type="ECO:0000313" key="6">
    <source>
        <dbReference type="Proteomes" id="UP000600799"/>
    </source>
</evidence>
<comment type="caution">
    <text evidence="5">The sequence shown here is derived from an EMBL/GenBank/DDBJ whole genome shotgun (WGS) entry which is preliminary data.</text>
</comment>
<dbReference type="Gene3D" id="2.60.120.10">
    <property type="entry name" value="Jelly Rolls"/>
    <property type="match status" value="1"/>
</dbReference>
<dbReference type="InterPro" id="IPR050397">
    <property type="entry name" value="Env_Response_Regulators"/>
</dbReference>
<sequence length="227" mass="24518">MASATNPVSHDLTVLFGRHFACAADVAAQMASAARDNTYSPRAVILGLGARNEQVHVMLSGRARARAISLEGRQAVLEEYQAGDMFGEQALLGQHDLELEIIAVDAVRAAAMMAHVMMTLMATHPAVAVAVSRQLIARLAAQNARLAGNTTLSATGRIHAEILRMGRESGDLCISPAPVLSQLALRVQSTRETVSRTIAALQRRGIIERDEHSLRIVAEHRLEELIY</sequence>
<evidence type="ECO:0000313" key="5">
    <source>
        <dbReference type="EMBL" id="MBF9152232.1"/>
    </source>
</evidence>
<dbReference type="InterPro" id="IPR036390">
    <property type="entry name" value="WH_DNA-bd_sf"/>
</dbReference>
<name>A0ABS0HJ00_9SPHN</name>
<keyword evidence="3" id="KW-0804">Transcription</keyword>
<dbReference type="PANTHER" id="PTHR24567">
    <property type="entry name" value="CRP FAMILY TRANSCRIPTIONAL REGULATORY PROTEIN"/>
    <property type="match status" value="1"/>
</dbReference>
<organism evidence="5 6">
    <name type="scientific">Novosphingobium jiangmenense</name>
    <dbReference type="NCBI Taxonomy" id="2791981"/>
    <lineage>
        <taxon>Bacteria</taxon>
        <taxon>Pseudomonadati</taxon>
        <taxon>Pseudomonadota</taxon>
        <taxon>Alphaproteobacteria</taxon>
        <taxon>Sphingomonadales</taxon>
        <taxon>Sphingomonadaceae</taxon>
        <taxon>Novosphingobium</taxon>
    </lineage>
</organism>
<dbReference type="PROSITE" id="PS50042">
    <property type="entry name" value="CNMP_BINDING_3"/>
    <property type="match status" value="1"/>
</dbReference>
<dbReference type="InterPro" id="IPR012318">
    <property type="entry name" value="HTH_CRP"/>
</dbReference>
<dbReference type="CDD" id="cd00038">
    <property type="entry name" value="CAP_ED"/>
    <property type="match status" value="1"/>
</dbReference>
<reference evidence="5 6" key="1">
    <citation type="submission" date="2020-11" db="EMBL/GenBank/DDBJ databases">
        <title>The genome sequence of Novosphingobium sp. 1Y9A.</title>
        <authorList>
            <person name="Liu Y."/>
        </authorList>
    </citation>
    <scope>NUCLEOTIDE SEQUENCE [LARGE SCALE GENOMIC DNA]</scope>
    <source>
        <strain evidence="5 6">1Y9A</strain>
    </source>
</reference>
<evidence type="ECO:0000256" key="1">
    <source>
        <dbReference type="ARBA" id="ARBA00023015"/>
    </source>
</evidence>
<dbReference type="RefSeq" id="WP_196276546.1">
    <property type="nucleotide sequence ID" value="NZ_JADQDC010000010.1"/>
</dbReference>
<proteinExistence type="predicted"/>
<feature type="domain" description="Cyclic nucleotide-binding" evidence="4">
    <location>
        <begin position="29"/>
        <end position="114"/>
    </location>
</feature>
<protein>
    <submittedName>
        <fullName evidence="5">Crp/Fnr family transcriptional regulator</fullName>
    </submittedName>
</protein>
<evidence type="ECO:0000256" key="3">
    <source>
        <dbReference type="ARBA" id="ARBA00023163"/>
    </source>
</evidence>
<evidence type="ECO:0000256" key="2">
    <source>
        <dbReference type="ARBA" id="ARBA00023125"/>
    </source>
</evidence>
<keyword evidence="2" id="KW-0238">DNA-binding</keyword>
<accession>A0ABS0HJ00</accession>
<dbReference type="EMBL" id="JADQDC010000010">
    <property type="protein sequence ID" value="MBF9152232.1"/>
    <property type="molecule type" value="Genomic_DNA"/>
</dbReference>
<dbReference type="InterPro" id="IPR000595">
    <property type="entry name" value="cNMP-bd_dom"/>
</dbReference>
<dbReference type="SMART" id="SM00100">
    <property type="entry name" value="cNMP"/>
    <property type="match status" value="1"/>
</dbReference>
<dbReference type="Pfam" id="PF00027">
    <property type="entry name" value="cNMP_binding"/>
    <property type="match status" value="1"/>
</dbReference>